<reference evidence="2" key="1">
    <citation type="submission" date="2020-01" db="EMBL/GenBank/DDBJ databases">
        <authorList>
            <consortium name="DOE Joint Genome Institute"/>
            <person name="Haridas S."/>
            <person name="Albert R."/>
            <person name="Binder M."/>
            <person name="Bloem J."/>
            <person name="Labutti K."/>
            <person name="Salamov A."/>
            <person name="Andreopoulos B."/>
            <person name="Baker S.E."/>
            <person name="Barry K."/>
            <person name="Bills G."/>
            <person name="Bluhm B.H."/>
            <person name="Cannon C."/>
            <person name="Castanera R."/>
            <person name="Culley D.E."/>
            <person name="Daum C."/>
            <person name="Ezra D."/>
            <person name="Gonzalez J.B."/>
            <person name="Henrissat B."/>
            <person name="Kuo A."/>
            <person name="Liang C."/>
            <person name="Lipzen A."/>
            <person name="Lutzoni F."/>
            <person name="Magnuson J."/>
            <person name="Mondo S."/>
            <person name="Nolan M."/>
            <person name="Ohm R."/>
            <person name="Pangilinan J."/>
            <person name="Park H.-J."/>
            <person name="Ramirez L."/>
            <person name="Alfaro M."/>
            <person name="Sun H."/>
            <person name="Tritt A."/>
            <person name="Yoshinaga Y."/>
            <person name="Zwiers L.-H."/>
            <person name="Turgeon B.G."/>
            <person name="Goodwin S.B."/>
            <person name="Spatafora J.W."/>
            <person name="Crous P.W."/>
            <person name="Grigoriev I.V."/>
        </authorList>
    </citation>
    <scope>NUCLEOTIDE SEQUENCE</scope>
    <source>
        <strain evidence="2">IPT5</strain>
    </source>
</reference>
<evidence type="ECO:0000256" key="1">
    <source>
        <dbReference type="SAM" id="MobiDB-lite"/>
    </source>
</evidence>
<accession>A0A6A7BAP8</accession>
<sequence length="422" mass="46369">MSQPSTPFDGVAFDPFLQSSNHHGQQQQQLLSREELENLFTSHQNLHFPNNSEVFDDLDFSFDNASLAQINLSTASTISTPDFSTYSFGNAALAYPTPGPNSPQPYPLDVKHSSHYLSNTHPALLSSGPPHLRSNTTTPYLNPPQPNIRRRSLSQGDADRIAAANTISNPTFVRLQAPRARSTTPEEKRRGAPYAQHSRSSSQGPGPRGRPMKQPTTPYGRHGSPLVGGMFSTPIGTPLDDVMEVDDSVSTGSPSGLSRSSHFAQDALGSSNLHTRENSPIIKRMMRPGDLARSKQIIHIGAMTTRKFSNLDPNLPATPPVTHHERILKKLDDVEHHLSQENGYNADALRGCKMIREALAKKMEMDIINKESEEMESDTLDAPSTVFSDMDCSFMGACDDDNELMKLLMQENDMSECKGGSE</sequence>
<evidence type="ECO:0000313" key="3">
    <source>
        <dbReference type="Proteomes" id="UP000799423"/>
    </source>
</evidence>
<feature type="compositionally biased region" description="Low complexity" evidence="1">
    <location>
        <begin position="17"/>
        <end position="30"/>
    </location>
</feature>
<dbReference type="OrthoDB" id="3794317at2759"/>
<dbReference type="Proteomes" id="UP000799423">
    <property type="component" value="Unassembled WGS sequence"/>
</dbReference>
<feature type="region of interest" description="Disordered" evidence="1">
    <location>
        <begin position="119"/>
        <end position="271"/>
    </location>
</feature>
<feature type="region of interest" description="Disordered" evidence="1">
    <location>
        <begin position="1"/>
        <end position="30"/>
    </location>
</feature>
<name>A0A6A7BAP8_9PLEO</name>
<evidence type="ECO:0000313" key="2">
    <source>
        <dbReference type="EMBL" id="KAF2851807.1"/>
    </source>
</evidence>
<dbReference type="EMBL" id="MU006301">
    <property type="protein sequence ID" value="KAF2851807.1"/>
    <property type="molecule type" value="Genomic_DNA"/>
</dbReference>
<organism evidence="2 3">
    <name type="scientific">Plenodomus tracheiphilus IPT5</name>
    <dbReference type="NCBI Taxonomy" id="1408161"/>
    <lineage>
        <taxon>Eukaryota</taxon>
        <taxon>Fungi</taxon>
        <taxon>Dikarya</taxon>
        <taxon>Ascomycota</taxon>
        <taxon>Pezizomycotina</taxon>
        <taxon>Dothideomycetes</taxon>
        <taxon>Pleosporomycetidae</taxon>
        <taxon>Pleosporales</taxon>
        <taxon>Pleosporineae</taxon>
        <taxon>Leptosphaeriaceae</taxon>
        <taxon>Plenodomus</taxon>
    </lineage>
</organism>
<keyword evidence="3" id="KW-1185">Reference proteome</keyword>
<gene>
    <name evidence="2" type="ORF">T440DRAFT_58713</name>
</gene>
<dbReference type="AlphaFoldDB" id="A0A6A7BAP8"/>
<feature type="compositionally biased region" description="Low complexity" evidence="1">
    <location>
        <begin position="248"/>
        <end position="261"/>
    </location>
</feature>
<protein>
    <submittedName>
        <fullName evidence="2">Uncharacterized protein</fullName>
    </submittedName>
</protein>
<proteinExistence type="predicted"/>